<evidence type="ECO:0000313" key="11">
    <source>
        <dbReference type="EMBL" id="SDP76948.1"/>
    </source>
</evidence>
<dbReference type="GO" id="GO:0005524">
    <property type="term" value="F:ATP binding"/>
    <property type="evidence" value="ECO:0007669"/>
    <property type="project" value="UniProtKB-KW"/>
</dbReference>
<keyword evidence="4 8" id="KW-0547">Nucleotide-binding</keyword>
<evidence type="ECO:0000256" key="6">
    <source>
        <dbReference type="ARBA" id="ARBA00022888"/>
    </source>
</evidence>
<dbReference type="PIRSF" id="PIRSF001589">
    <property type="entry name" value="Asn_synthetase_glu-h"/>
    <property type="match status" value="1"/>
</dbReference>
<dbReference type="OrthoDB" id="9763290at2"/>
<feature type="binding site" evidence="8">
    <location>
        <position position="100"/>
    </location>
    <ligand>
        <name>L-glutamine</name>
        <dbReference type="ChEBI" id="CHEBI:58359"/>
    </ligand>
</feature>
<evidence type="ECO:0000256" key="7">
    <source>
        <dbReference type="ARBA" id="ARBA00048741"/>
    </source>
</evidence>
<dbReference type="InterPro" id="IPR017932">
    <property type="entry name" value="GATase_2_dom"/>
</dbReference>
<protein>
    <recommendedName>
        <fullName evidence="3">asparagine synthase (glutamine-hydrolyzing)</fullName>
        <ecNumber evidence="3">6.3.5.4</ecNumber>
    </recommendedName>
</protein>
<gene>
    <name evidence="11" type="ORF">SAMN05216565_106246</name>
</gene>
<dbReference type="PANTHER" id="PTHR43284:SF1">
    <property type="entry name" value="ASPARAGINE SYNTHETASE"/>
    <property type="match status" value="1"/>
</dbReference>
<keyword evidence="12" id="KW-1185">Reference proteome</keyword>
<dbReference type="InterPro" id="IPR006426">
    <property type="entry name" value="Asn_synth_AEB"/>
</dbReference>
<dbReference type="PANTHER" id="PTHR43284">
    <property type="entry name" value="ASPARAGINE SYNTHETASE (GLUTAMINE-HYDROLYZING)"/>
    <property type="match status" value="1"/>
</dbReference>
<evidence type="ECO:0000259" key="10">
    <source>
        <dbReference type="Pfam" id="PF13537"/>
    </source>
</evidence>
<dbReference type="Pfam" id="PF13537">
    <property type="entry name" value="GATase_7"/>
    <property type="match status" value="1"/>
</dbReference>
<name>A0A1H0VFG0_9BACI</name>
<dbReference type="RefSeq" id="WP_090855382.1">
    <property type="nucleotide sequence ID" value="NZ_FNJU01000006.1"/>
</dbReference>
<dbReference type="SUPFAM" id="SSF56235">
    <property type="entry name" value="N-terminal nucleophile aminohydrolases (Ntn hydrolases)"/>
    <property type="match status" value="1"/>
</dbReference>
<dbReference type="GO" id="GO:0004066">
    <property type="term" value="F:asparagine synthase (glutamine-hydrolyzing) activity"/>
    <property type="evidence" value="ECO:0007669"/>
    <property type="project" value="UniProtKB-EC"/>
</dbReference>
<evidence type="ECO:0000256" key="5">
    <source>
        <dbReference type="ARBA" id="ARBA00022840"/>
    </source>
</evidence>
<feature type="domain" description="Asparagine synthetase" evidence="9">
    <location>
        <begin position="247"/>
        <end position="615"/>
    </location>
</feature>
<dbReference type="SUPFAM" id="SSF52402">
    <property type="entry name" value="Adenine nucleotide alpha hydrolases-like"/>
    <property type="match status" value="1"/>
</dbReference>
<feature type="domain" description="Glutamine amidotransferase type-2" evidence="10">
    <location>
        <begin position="65"/>
        <end position="166"/>
    </location>
</feature>
<evidence type="ECO:0000256" key="1">
    <source>
        <dbReference type="ARBA" id="ARBA00005187"/>
    </source>
</evidence>
<proteinExistence type="inferred from homology"/>
<evidence type="ECO:0000313" key="12">
    <source>
        <dbReference type="Proteomes" id="UP000199159"/>
    </source>
</evidence>
<dbReference type="InterPro" id="IPR001962">
    <property type="entry name" value="Asn_synthase"/>
</dbReference>
<dbReference type="Gene3D" id="3.40.50.620">
    <property type="entry name" value="HUPs"/>
    <property type="match status" value="2"/>
</dbReference>
<organism evidence="11 12">
    <name type="scientific">Litchfieldia salsa</name>
    <dbReference type="NCBI Taxonomy" id="930152"/>
    <lineage>
        <taxon>Bacteria</taxon>
        <taxon>Bacillati</taxon>
        <taxon>Bacillota</taxon>
        <taxon>Bacilli</taxon>
        <taxon>Bacillales</taxon>
        <taxon>Bacillaceae</taxon>
        <taxon>Litchfieldia</taxon>
    </lineage>
</organism>
<reference evidence="12" key="1">
    <citation type="submission" date="2016-10" db="EMBL/GenBank/DDBJ databases">
        <authorList>
            <person name="Varghese N."/>
            <person name="Submissions S."/>
        </authorList>
    </citation>
    <scope>NUCLEOTIDE SEQUENCE [LARGE SCALE GENOMIC DNA]</scope>
    <source>
        <strain evidence="12">IBRC-M10078</strain>
    </source>
</reference>
<evidence type="ECO:0000256" key="2">
    <source>
        <dbReference type="ARBA" id="ARBA00005752"/>
    </source>
</evidence>
<dbReference type="EC" id="6.3.5.4" evidence="3"/>
<dbReference type="Gene3D" id="3.60.20.10">
    <property type="entry name" value="Glutamine Phosphoribosylpyrophosphate, subunit 1, domain 1"/>
    <property type="match status" value="1"/>
</dbReference>
<dbReference type="GO" id="GO:0006529">
    <property type="term" value="P:asparagine biosynthetic process"/>
    <property type="evidence" value="ECO:0007669"/>
    <property type="project" value="UniProtKB-KW"/>
</dbReference>
<evidence type="ECO:0000256" key="3">
    <source>
        <dbReference type="ARBA" id="ARBA00012737"/>
    </source>
</evidence>
<evidence type="ECO:0000256" key="4">
    <source>
        <dbReference type="ARBA" id="ARBA00022741"/>
    </source>
</evidence>
<accession>A0A1H0VFG0</accession>
<dbReference type="Pfam" id="PF00733">
    <property type="entry name" value="Asn_synthase"/>
    <property type="match status" value="1"/>
</dbReference>
<keyword evidence="6" id="KW-0028">Amino-acid biosynthesis</keyword>
<keyword evidence="5 8" id="KW-0067">ATP-binding</keyword>
<evidence type="ECO:0000259" key="9">
    <source>
        <dbReference type="Pfam" id="PF00733"/>
    </source>
</evidence>
<dbReference type="AlphaFoldDB" id="A0A1H0VFG0"/>
<evidence type="ECO:0000256" key="8">
    <source>
        <dbReference type="PIRSR" id="PIRSR001589-2"/>
    </source>
</evidence>
<dbReference type="InterPro" id="IPR014729">
    <property type="entry name" value="Rossmann-like_a/b/a_fold"/>
</dbReference>
<comment type="similarity">
    <text evidence="2">Belongs to the asparagine synthetase family.</text>
</comment>
<dbReference type="InterPro" id="IPR051786">
    <property type="entry name" value="ASN_synthetase/amidase"/>
</dbReference>
<dbReference type="Proteomes" id="UP000199159">
    <property type="component" value="Unassembled WGS sequence"/>
</dbReference>
<comment type="pathway">
    <text evidence="1">Amino-acid biosynthesis; L-asparagine biosynthesis; L-asparagine from L-aspartate (L-Gln route): step 1/1.</text>
</comment>
<comment type="catalytic activity">
    <reaction evidence="7">
        <text>L-aspartate + L-glutamine + ATP + H2O = L-asparagine + L-glutamate + AMP + diphosphate + H(+)</text>
        <dbReference type="Rhea" id="RHEA:12228"/>
        <dbReference type="ChEBI" id="CHEBI:15377"/>
        <dbReference type="ChEBI" id="CHEBI:15378"/>
        <dbReference type="ChEBI" id="CHEBI:29985"/>
        <dbReference type="ChEBI" id="CHEBI:29991"/>
        <dbReference type="ChEBI" id="CHEBI:30616"/>
        <dbReference type="ChEBI" id="CHEBI:33019"/>
        <dbReference type="ChEBI" id="CHEBI:58048"/>
        <dbReference type="ChEBI" id="CHEBI:58359"/>
        <dbReference type="ChEBI" id="CHEBI:456215"/>
        <dbReference type="EC" id="6.3.5.4"/>
    </reaction>
</comment>
<dbReference type="STRING" id="930152.SAMN05216565_106246"/>
<dbReference type="EMBL" id="FNJU01000006">
    <property type="protein sequence ID" value="SDP76948.1"/>
    <property type="molecule type" value="Genomic_DNA"/>
</dbReference>
<sequence>MSAIAGMFHLNETPISIEHSSTLMKSYEKYPADDTQTWQNQNLFFYCLNQWITPESIGERLPRYDYEHKLAITSDAIIDNREELFERLQIRKQDRNKITDSELILLSYKKWGEESPKYLVGDFVFLIWDENMRKLFGARDFSGSRTFYYYSDFNRFAFSTTIEPLLQLPFIKKGLNDMWMAEFLAIPNMVEAVDMNLTPYSGIFQLPPCHSISIIMDGTISIKKYQQVVPTEELRLKSNEEYEEAFSSVFHNAVSQRLRTRGNSGSHLSGGLDSGAVASFAATALKKANKKLHTYSYIPSNDFVDWTSNFYAADETPYIKETVSFVGNIEDHYMSFDGKSPLTELDEMLEIMEMPYKFFENSFWLKGIFQEASNEGIKVMLNGARGNHSISWGSWNLTMNYYANLLKKLRWIRLNQELGKYCINYQTGKSVMLPLIAKKAFPMLVQDNQINNLDQYDAPLLINTNLSRRTNVFEKIQQYGMDLSGKVVSGNKLNDFRRNHFELPYSWNKTGVVTTKISLRYGVWDRDPTNDLNVVRFCLSLPEDQFVKGGMDRAFIRRTTKKSLPDKIRLNMKIRGLQGADTIHRMMPHWNSFISELKELTNDSRVTELLNIDTVKQALTRMGEKPRLEHVFNDDFKLLSRSLIVYRFIKKF</sequence>
<keyword evidence="6" id="KW-0061">Asparagine biosynthesis</keyword>
<dbReference type="InterPro" id="IPR029055">
    <property type="entry name" value="Ntn_hydrolases_N"/>
</dbReference>